<organism evidence="2 3">
    <name type="scientific">Cloeon dipterum</name>
    <dbReference type="NCBI Taxonomy" id="197152"/>
    <lineage>
        <taxon>Eukaryota</taxon>
        <taxon>Metazoa</taxon>
        <taxon>Ecdysozoa</taxon>
        <taxon>Arthropoda</taxon>
        <taxon>Hexapoda</taxon>
        <taxon>Insecta</taxon>
        <taxon>Pterygota</taxon>
        <taxon>Palaeoptera</taxon>
        <taxon>Ephemeroptera</taxon>
        <taxon>Pisciforma</taxon>
        <taxon>Baetidae</taxon>
        <taxon>Cloeon</taxon>
    </lineage>
</organism>
<sequence length="518" mass="58382">MLYWHYMLKGHEMPADALDGTQGGMRNGPKRVVARAWYEGNLVPGYVKQETGVGYFAFENDVVITRDEYEVLVVTDWMSIAWGIYSPKVQVFPLYALEGGSSFHCATYQIGCATVGGNDLCGFIKNRKCYVALDSEVVESNKFSILIDLTNYKLCFDDAAWEMDDDWDNSSNHESEDKHIPKITDVRMISESEDVTSVETNRPKRDSEIDYEKIVDRQQLLQPQNPAKPVKTYTRADVFSQRQTFPYKATTKMLYWQYMLKGHEMPAYALDGGSRKRKGPKRVIARAWYEGNLVPGYVKQETGVGYFAFENDVVITRDEFEVLVSTDVESFAWATNFSSEVPELPPCALKGGCTFLSVPLYIGCVTIHGVELCGHIKNRRCYVALDTKQVVESDQFCILVDLTNETLCAETVATAEIENISSDTDSEINIFPVISDVRTISENEAVQAATSVETNRPKRDNETGYENRSPINFVELSRQFEEETSAKNENMSKIDHEAYLAGMSDDDLADYLANGGTL</sequence>
<gene>
    <name evidence="2" type="ORF">CLODIP_2_CD12026</name>
</gene>
<proteinExistence type="predicted"/>
<reference evidence="2 3" key="1">
    <citation type="submission" date="2020-04" db="EMBL/GenBank/DDBJ databases">
        <authorList>
            <person name="Alioto T."/>
            <person name="Alioto T."/>
            <person name="Gomez Garrido J."/>
        </authorList>
    </citation>
    <scope>NUCLEOTIDE SEQUENCE [LARGE SCALE GENOMIC DNA]</scope>
</reference>
<name>A0A8S1E255_9INSE</name>
<evidence type="ECO:0000313" key="3">
    <source>
        <dbReference type="Proteomes" id="UP000494165"/>
    </source>
</evidence>
<dbReference type="Proteomes" id="UP000494165">
    <property type="component" value="Unassembled WGS sequence"/>
</dbReference>
<dbReference type="PANTHER" id="PTHR31649">
    <property type="entry name" value="AGAP009604-PA"/>
    <property type="match status" value="1"/>
</dbReference>
<feature type="region of interest" description="Disordered" evidence="1">
    <location>
        <begin position="449"/>
        <end position="468"/>
    </location>
</feature>
<evidence type="ECO:0000313" key="2">
    <source>
        <dbReference type="EMBL" id="CAB3384267.1"/>
    </source>
</evidence>
<comment type="caution">
    <text evidence="2">The sequence shown here is derived from an EMBL/GenBank/DDBJ whole genome shotgun (WGS) entry which is preliminary data.</text>
</comment>
<dbReference type="AlphaFoldDB" id="A0A8S1E255"/>
<keyword evidence="3" id="KW-1185">Reference proteome</keyword>
<dbReference type="InterPro" id="IPR006616">
    <property type="entry name" value="DM9_repeat"/>
</dbReference>
<dbReference type="PANTHER" id="PTHR31649:SF1">
    <property type="entry name" value="FARNESOIC ACID O-METHYL TRANSFERASE DOMAIN-CONTAINING PROTEIN"/>
    <property type="match status" value="1"/>
</dbReference>
<dbReference type="Pfam" id="PF11901">
    <property type="entry name" value="DM9"/>
    <property type="match status" value="2"/>
</dbReference>
<dbReference type="SMART" id="SM00696">
    <property type="entry name" value="DM9"/>
    <property type="match status" value="2"/>
</dbReference>
<protein>
    <submittedName>
        <fullName evidence="2">Uncharacterized protein</fullName>
    </submittedName>
</protein>
<evidence type="ECO:0000256" key="1">
    <source>
        <dbReference type="SAM" id="MobiDB-lite"/>
    </source>
</evidence>
<dbReference type="EMBL" id="CADEPI010000344">
    <property type="protein sequence ID" value="CAB3384267.1"/>
    <property type="molecule type" value="Genomic_DNA"/>
</dbReference>
<accession>A0A8S1E255</accession>